<keyword evidence="3" id="KW-0238">DNA-binding</keyword>
<dbReference type="Pfam" id="PF00126">
    <property type="entry name" value="HTH_1"/>
    <property type="match status" value="1"/>
</dbReference>
<evidence type="ECO:0000313" key="7">
    <source>
        <dbReference type="Proteomes" id="UP001500540"/>
    </source>
</evidence>
<evidence type="ECO:0000256" key="3">
    <source>
        <dbReference type="ARBA" id="ARBA00023125"/>
    </source>
</evidence>
<dbReference type="InterPro" id="IPR036388">
    <property type="entry name" value="WH-like_DNA-bd_sf"/>
</dbReference>
<protein>
    <submittedName>
        <fullName evidence="6">LysR family transcriptional regulator</fullName>
    </submittedName>
</protein>
<dbReference type="PANTHER" id="PTHR30346:SF0">
    <property type="entry name" value="HCA OPERON TRANSCRIPTIONAL ACTIVATOR HCAR"/>
    <property type="match status" value="1"/>
</dbReference>
<reference evidence="7" key="1">
    <citation type="journal article" date="2019" name="Int. J. Syst. Evol. Microbiol.">
        <title>The Global Catalogue of Microorganisms (GCM) 10K type strain sequencing project: providing services to taxonomists for standard genome sequencing and annotation.</title>
        <authorList>
            <consortium name="The Broad Institute Genomics Platform"/>
            <consortium name="The Broad Institute Genome Sequencing Center for Infectious Disease"/>
            <person name="Wu L."/>
            <person name="Ma J."/>
        </authorList>
    </citation>
    <scope>NUCLEOTIDE SEQUENCE [LARGE SCALE GENOMIC DNA]</scope>
    <source>
        <strain evidence="7">JCM 16950</strain>
    </source>
</reference>
<name>A0ABP7GIV1_9MICO</name>
<gene>
    <name evidence="6" type="ORF">GCM10022240_16860</name>
</gene>
<dbReference type="InterPro" id="IPR005119">
    <property type="entry name" value="LysR_subst-bd"/>
</dbReference>
<evidence type="ECO:0000259" key="5">
    <source>
        <dbReference type="PROSITE" id="PS50931"/>
    </source>
</evidence>
<proteinExistence type="inferred from homology"/>
<dbReference type="EMBL" id="BAABAF010000006">
    <property type="protein sequence ID" value="GAA3765253.1"/>
    <property type="molecule type" value="Genomic_DNA"/>
</dbReference>
<sequence length="312" mass="33979">MTTPESPFTTGTGFTLRQLEYFVTTAEEGSVTAAAEVLYVSPTAVSLSLTQLERVLGADLLIRRRAHGAELTSLGRELLPHARAVLATASHLVDEAGLGGELRGSVAVGCFPSMGPSVLPALIHTFIADHPAVRVRFKEDHPDQLTDDVRTGRIDLFLSYDIDLGDDLEKVPFGQRRVGVLLPASHWAADPTTPVDLERLTREPYVALQSQLSTAHFAQIWQATGITPPEVRYSSENFETVRSMVGRGLGWSITMQRPRTHVTHEGLEITTRDLPEGIVDPVDVVVAWRSSASLSRPAQAFRDLVLRDGGTA</sequence>
<dbReference type="InterPro" id="IPR036390">
    <property type="entry name" value="WH_DNA-bd_sf"/>
</dbReference>
<comment type="caution">
    <text evidence="6">The sequence shown here is derived from an EMBL/GenBank/DDBJ whole genome shotgun (WGS) entry which is preliminary data.</text>
</comment>
<dbReference type="Pfam" id="PF03466">
    <property type="entry name" value="LysR_substrate"/>
    <property type="match status" value="1"/>
</dbReference>
<dbReference type="RefSeq" id="WP_344782526.1">
    <property type="nucleotide sequence ID" value="NZ_BAABAF010000006.1"/>
</dbReference>
<dbReference type="Gene3D" id="1.10.10.10">
    <property type="entry name" value="Winged helix-like DNA-binding domain superfamily/Winged helix DNA-binding domain"/>
    <property type="match status" value="1"/>
</dbReference>
<dbReference type="Proteomes" id="UP001500540">
    <property type="component" value="Unassembled WGS sequence"/>
</dbReference>
<comment type="similarity">
    <text evidence="1">Belongs to the LysR transcriptional regulatory family.</text>
</comment>
<keyword evidence="7" id="KW-1185">Reference proteome</keyword>
<keyword evidence="4" id="KW-0804">Transcription</keyword>
<keyword evidence="2" id="KW-0805">Transcription regulation</keyword>
<evidence type="ECO:0000256" key="2">
    <source>
        <dbReference type="ARBA" id="ARBA00023015"/>
    </source>
</evidence>
<evidence type="ECO:0000256" key="1">
    <source>
        <dbReference type="ARBA" id="ARBA00009437"/>
    </source>
</evidence>
<evidence type="ECO:0000313" key="6">
    <source>
        <dbReference type="EMBL" id="GAA3765253.1"/>
    </source>
</evidence>
<evidence type="ECO:0000256" key="4">
    <source>
        <dbReference type="ARBA" id="ARBA00023163"/>
    </source>
</evidence>
<organism evidence="6 7">
    <name type="scientific">Microbacterium kribbense</name>
    <dbReference type="NCBI Taxonomy" id="433645"/>
    <lineage>
        <taxon>Bacteria</taxon>
        <taxon>Bacillati</taxon>
        <taxon>Actinomycetota</taxon>
        <taxon>Actinomycetes</taxon>
        <taxon>Micrococcales</taxon>
        <taxon>Microbacteriaceae</taxon>
        <taxon>Microbacterium</taxon>
    </lineage>
</organism>
<dbReference type="Gene3D" id="3.40.190.10">
    <property type="entry name" value="Periplasmic binding protein-like II"/>
    <property type="match status" value="2"/>
</dbReference>
<dbReference type="SUPFAM" id="SSF53850">
    <property type="entry name" value="Periplasmic binding protein-like II"/>
    <property type="match status" value="1"/>
</dbReference>
<accession>A0ABP7GIV1</accession>
<dbReference type="PROSITE" id="PS50931">
    <property type="entry name" value="HTH_LYSR"/>
    <property type="match status" value="1"/>
</dbReference>
<dbReference type="InterPro" id="IPR000847">
    <property type="entry name" value="LysR_HTH_N"/>
</dbReference>
<dbReference type="PANTHER" id="PTHR30346">
    <property type="entry name" value="TRANSCRIPTIONAL DUAL REGULATOR HCAR-RELATED"/>
    <property type="match status" value="1"/>
</dbReference>
<feature type="domain" description="HTH lysR-type" evidence="5">
    <location>
        <begin position="14"/>
        <end position="72"/>
    </location>
</feature>
<dbReference type="SUPFAM" id="SSF46785">
    <property type="entry name" value="Winged helix' DNA-binding domain"/>
    <property type="match status" value="1"/>
</dbReference>